<name>L8JE54_9GAMM</name>
<evidence type="ECO:0000313" key="3">
    <source>
        <dbReference type="Proteomes" id="UP000011134"/>
    </source>
</evidence>
<gene>
    <name evidence="2" type="ORF">C942_04256</name>
</gene>
<dbReference type="OrthoDB" id="1524740at2"/>
<feature type="signal peptide" evidence="1">
    <location>
        <begin position="1"/>
        <end position="24"/>
    </location>
</feature>
<proteinExistence type="predicted"/>
<dbReference type="RefSeq" id="WP_007463301.1">
    <property type="nucleotide sequence ID" value="NZ_AMZO01000006.1"/>
</dbReference>
<reference evidence="2 3" key="1">
    <citation type="submission" date="2012-12" db="EMBL/GenBank/DDBJ databases">
        <title>Genome Assembly of Photobacterium sp. AK15.</title>
        <authorList>
            <person name="Khatri I."/>
            <person name="Vaidya B."/>
            <person name="Srinivas T.N.R."/>
            <person name="Subramanian S."/>
            <person name="Pinnaka A."/>
        </authorList>
    </citation>
    <scope>NUCLEOTIDE SEQUENCE [LARGE SCALE GENOMIC DNA]</scope>
    <source>
        <strain evidence="2 3">AK15</strain>
    </source>
</reference>
<dbReference type="EMBL" id="AMZO01000006">
    <property type="protein sequence ID" value="ELR66558.1"/>
    <property type="molecule type" value="Genomic_DNA"/>
</dbReference>
<evidence type="ECO:0008006" key="4">
    <source>
        <dbReference type="Google" id="ProtNLM"/>
    </source>
</evidence>
<accession>L8JE54</accession>
<dbReference type="PATRIC" id="fig|1056511.3.peg.1086"/>
<organism evidence="2 3">
    <name type="scientific">Photobacterium marinum</name>
    <dbReference type="NCBI Taxonomy" id="1056511"/>
    <lineage>
        <taxon>Bacteria</taxon>
        <taxon>Pseudomonadati</taxon>
        <taxon>Pseudomonadota</taxon>
        <taxon>Gammaproteobacteria</taxon>
        <taxon>Vibrionales</taxon>
        <taxon>Vibrionaceae</taxon>
        <taxon>Photobacterium</taxon>
    </lineage>
</organism>
<dbReference type="AlphaFoldDB" id="L8JE54"/>
<dbReference type="PROSITE" id="PS51257">
    <property type="entry name" value="PROKAR_LIPOPROTEIN"/>
    <property type="match status" value="1"/>
</dbReference>
<protein>
    <recommendedName>
        <fullName evidence="4">Lipoprotein</fullName>
    </recommendedName>
</protein>
<comment type="caution">
    <text evidence="2">The sequence shown here is derived from an EMBL/GenBank/DDBJ whole genome shotgun (WGS) entry which is preliminary data.</text>
</comment>
<keyword evidence="3" id="KW-1185">Reference proteome</keyword>
<keyword evidence="1" id="KW-0732">Signal</keyword>
<feature type="chain" id="PRO_5003993828" description="Lipoprotein" evidence="1">
    <location>
        <begin position="25"/>
        <end position="132"/>
    </location>
</feature>
<dbReference type="Proteomes" id="UP000011134">
    <property type="component" value="Unassembled WGS sequence"/>
</dbReference>
<sequence length="132" mass="14451">MHKNLALKSLFVSSLLVLSGCSTVFNSGSQAILAHPSTKAKDVEVIVESPSGSYATTLPTTITAESSYDDVKVRIIDKCYDNVEVKVGKNITPSFYANALVWPAFFVDLATGKYWKYDSHVTVPLTKQKNCQ</sequence>
<evidence type="ECO:0000313" key="2">
    <source>
        <dbReference type="EMBL" id="ELR66558.1"/>
    </source>
</evidence>
<evidence type="ECO:0000256" key="1">
    <source>
        <dbReference type="SAM" id="SignalP"/>
    </source>
</evidence>